<dbReference type="Proteomes" id="UP000831290">
    <property type="component" value="Chromosome"/>
</dbReference>
<reference evidence="1" key="1">
    <citation type="submission" date="2022-03" db="EMBL/GenBank/DDBJ databases">
        <title>Description of Abyssus ytuae gen. nov., sp. nov., a novel member of the family Flavobacteriaceae isolated from the sediment of Mariana Trench.</title>
        <authorList>
            <person name="Zhang J."/>
            <person name="Xu X."/>
        </authorList>
    </citation>
    <scope>NUCLEOTIDE SEQUENCE</scope>
    <source>
        <strain evidence="1">MT3330</strain>
    </source>
</reference>
<dbReference type="RefSeq" id="WP_255841299.1">
    <property type="nucleotide sequence ID" value="NZ_CP094358.1"/>
</dbReference>
<proteinExistence type="predicted"/>
<evidence type="ECO:0000313" key="1">
    <source>
        <dbReference type="EMBL" id="UOB16139.1"/>
    </source>
</evidence>
<name>A0A9E6ZIH1_9FLAO</name>
<gene>
    <name evidence="1" type="ORF">MQE35_10360</name>
</gene>
<sequence>MKAKLFLFFIVLTAASCSNNEKDTWFEDNTQGKERFIVSSFKSVENDIFEINKVYGAFGTAEIPAVLNFHFYVTPGYESMAKGVKMKYNIEAGNAKLVHINENEFIDIDIFNKKGDNIILNYNYKFIAYSANDVTIKFTFINGLNTEFNLTETYKIE</sequence>
<keyword evidence="2" id="KW-1185">Reference proteome</keyword>
<protein>
    <submittedName>
        <fullName evidence="1">Uncharacterized protein</fullName>
    </submittedName>
</protein>
<accession>A0A9E6ZIH1</accession>
<evidence type="ECO:0000313" key="2">
    <source>
        <dbReference type="Proteomes" id="UP000831290"/>
    </source>
</evidence>
<dbReference type="PROSITE" id="PS51257">
    <property type="entry name" value="PROKAR_LIPOPROTEIN"/>
    <property type="match status" value="1"/>
</dbReference>
<organism evidence="1 2">
    <name type="scientific">Abyssalbus ytuae</name>
    <dbReference type="NCBI Taxonomy" id="2926907"/>
    <lineage>
        <taxon>Bacteria</taxon>
        <taxon>Pseudomonadati</taxon>
        <taxon>Bacteroidota</taxon>
        <taxon>Flavobacteriia</taxon>
        <taxon>Flavobacteriales</taxon>
        <taxon>Flavobacteriaceae</taxon>
        <taxon>Abyssalbus</taxon>
    </lineage>
</organism>
<dbReference type="KEGG" id="fbm:MQE35_10360"/>
<dbReference type="EMBL" id="CP094358">
    <property type="protein sequence ID" value="UOB16139.1"/>
    <property type="molecule type" value="Genomic_DNA"/>
</dbReference>
<dbReference type="AlphaFoldDB" id="A0A9E6ZIH1"/>